<keyword evidence="7" id="KW-1185">Reference proteome</keyword>
<feature type="compositionally biased region" description="Polar residues" evidence="2">
    <location>
        <begin position="548"/>
        <end position="564"/>
    </location>
</feature>
<dbReference type="RefSeq" id="WP_013274089.1">
    <property type="nucleotide sequence ID" value="NC_014376.1"/>
</dbReference>
<evidence type="ECO:0000256" key="1">
    <source>
        <dbReference type="ARBA" id="ARBA00022737"/>
    </source>
</evidence>
<dbReference type="Gene3D" id="3.10.350.10">
    <property type="entry name" value="LysM domain"/>
    <property type="match status" value="1"/>
</dbReference>
<dbReference type="InterPro" id="IPR001119">
    <property type="entry name" value="SLH_dom"/>
</dbReference>
<dbReference type="InterPro" id="IPR036779">
    <property type="entry name" value="LysM_dom_sf"/>
</dbReference>
<accession>D9RA51</accession>
<keyword evidence="1" id="KW-0677">Repeat</keyword>
<dbReference type="SMART" id="SM00257">
    <property type="entry name" value="LysM"/>
    <property type="match status" value="1"/>
</dbReference>
<keyword evidence="3" id="KW-0732">Signal</keyword>
<dbReference type="SUPFAM" id="SSF54106">
    <property type="entry name" value="LysM domain"/>
    <property type="match status" value="1"/>
</dbReference>
<dbReference type="HOGENOM" id="CLU_231132_0_0_9"/>
<dbReference type="PaxDb" id="610130-Closa_3497"/>
<evidence type="ECO:0000259" key="4">
    <source>
        <dbReference type="PROSITE" id="PS51272"/>
    </source>
</evidence>
<feature type="domain" description="SLH" evidence="4">
    <location>
        <begin position="2299"/>
        <end position="2362"/>
    </location>
</feature>
<evidence type="ECO:0000256" key="3">
    <source>
        <dbReference type="SAM" id="SignalP"/>
    </source>
</evidence>
<evidence type="ECO:0000313" key="6">
    <source>
        <dbReference type="EMBL" id="ADL06023.1"/>
    </source>
</evidence>
<feature type="compositionally biased region" description="Polar residues" evidence="2">
    <location>
        <begin position="1947"/>
        <end position="1964"/>
    </location>
</feature>
<proteinExistence type="predicted"/>
<dbReference type="eggNOG" id="COG2247">
    <property type="taxonomic scope" value="Bacteria"/>
</dbReference>
<feature type="region of interest" description="Disordered" evidence="2">
    <location>
        <begin position="1924"/>
        <end position="1972"/>
    </location>
</feature>
<dbReference type="CAZy" id="CBM50">
    <property type="family name" value="Carbohydrate-Binding Module Family 50"/>
</dbReference>
<feature type="compositionally biased region" description="Gly residues" evidence="2">
    <location>
        <begin position="1928"/>
        <end position="1942"/>
    </location>
</feature>
<feature type="domain" description="SLH" evidence="4">
    <location>
        <begin position="2172"/>
        <end position="2235"/>
    </location>
</feature>
<dbReference type="CDD" id="cd00118">
    <property type="entry name" value="LysM"/>
    <property type="match status" value="1"/>
</dbReference>
<feature type="chain" id="PRO_5003127408" evidence="3">
    <location>
        <begin position="26"/>
        <end position="2457"/>
    </location>
</feature>
<dbReference type="Gene3D" id="2.60.40.4270">
    <property type="entry name" value="Listeria-Bacteroides repeat domain"/>
    <property type="match status" value="1"/>
</dbReference>
<evidence type="ECO:0000313" key="7">
    <source>
        <dbReference type="Proteomes" id="UP000001662"/>
    </source>
</evidence>
<dbReference type="OrthoDB" id="1864276at2"/>
<feature type="domain" description="SLH" evidence="4">
    <location>
        <begin position="2236"/>
        <end position="2296"/>
    </location>
</feature>
<evidence type="ECO:0000256" key="2">
    <source>
        <dbReference type="SAM" id="MobiDB-lite"/>
    </source>
</evidence>
<dbReference type="InterPro" id="IPR018392">
    <property type="entry name" value="LysM"/>
</dbReference>
<dbReference type="Pfam" id="PF01476">
    <property type="entry name" value="LysM"/>
    <property type="match status" value="1"/>
</dbReference>
<name>D9RA51_LACSW</name>
<dbReference type="EMBL" id="CP002109">
    <property type="protein sequence ID" value="ADL06023.1"/>
    <property type="molecule type" value="Genomic_DNA"/>
</dbReference>
<dbReference type="InterPro" id="IPR042229">
    <property type="entry name" value="Listeria/Bacterioides_rpt_sf"/>
</dbReference>
<dbReference type="PROSITE" id="PS51272">
    <property type="entry name" value="SLH"/>
    <property type="match status" value="3"/>
</dbReference>
<reference evidence="6" key="1">
    <citation type="submission" date="2010-07" db="EMBL/GenBank/DDBJ databases">
        <title>Complete sequence of Clostridium saccharolyticum WM1.</title>
        <authorList>
            <consortium name="US DOE Joint Genome Institute"/>
            <person name="Lucas S."/>
            <person name="Copeland A."/>
            <person name="Lapidus A."/>
            <person name="Cheng J.-F."/>
            <person name="Bruce D."/>
            <person name="Goodwin L."/>
            <person name="Pitluck S."/>
            <person name="Chertkov O."/>
            <person name="Detter J.C."/>
            <person name="Han C."/>
            <person name="Tapia R."/>
            <person name="Land M."/>
            <person name="Hauser L."/>
            <person name="Chang Y.-J."/>
            <person name="Jeffries C."/>
            <person name="Kyrpides N."/>
            <person name="Ivanova N."/>
            <person name="Mikhailova N."/>
            <person name="Mouttaki H."/>
            <person name="Lin L."/>
            <person name="Zhou J."/>
            <person name="Hemme C.L."/>
            <person name="Woyke T."/>
        </authorList>
    </citation>
    <scope>NUCLEOTIDE SEQUENCE [LARGE SCALE GENOMIC DNA]</scope>
    <source>
        <strain evidence="6">WM1</strain>
    </source>
</reference>
<dbReference type="eggNOG" id="COG5263">
    <property type="taxonomic scope" value="Bacteria"/>
</dbReference>
<sequence>MKKRILSIWLSVCMVLTMLPISAMAEQSGTPIGAKGEIIAFAPLDETERSVSTGTAMEDLGLPESLTATVRTAVTADSGTSEDAVHDSGNPDKGSVSGNLAEATPGSAAPTDSDGQSETDKVTGVEWKETTVDIPVTWTSEPEYDMDTEGVYVFAPVIEGYAVSAELPEITVTVSTQPLMMALRGGTPTTYGDFSVTVDEDGAAPIFANGILTFGTAGEYTIGMIEGKTSTSNVIVVSASDVMLNLDGVTIEAPDGSAAKVDGGNALTVTSDSVILNLLNDSSFTGGIGGIVDPMNACNGGSGISGNVTLTGTATLTATGGIGGAAALGTSGTGGAGISGNVTVTGAAALTATGGIGGAAALGTSGIGGPGISGNVAATDSASLIAIGGQYGGGIANGGSGISGSLTVTDYATVSLEGGLSLSTPGSALTGTLTATGFIIKGGYFSEMDVITSDDYRLNQFRYLSVAPAPNVAEIGSTGYPTLQAAVDAVDEGQTIKLTDAITITDSSSITINGANSFTLDLNGKTLADDGSGSTSLIKHNGSGTLTIQDSGTGGKMTSSRSVGSNGGTVELSGGNGALTLLSGTIENTSASGAGIFNNGTGTVSIQDGIVRAEACSVNNKSGNVSVSGGVVSANKYLSAAILSSAGKVTLSGGSIYNPTYVGVGLSNSSLVVSSGSPIIQGGVAAMNAAPTVDSDTIAKVIASTNYDGNNPVENYNASQITSYKYLTFAVKIPPATFDFCNGIATVSVKPSSDPAWGGTGYAFAGWYTAPNGEGTALTGDGDSGITYYAKWTYNGHTVRTTALNLTDISTSKLYGSTQNGNVYTNTAEGWTWYAVQTTVGSEIYAANTLVLSDLTLNTTAPTALKVPSSATVVLGDGTTSTIQSGNVTAGAVYGIYGAGDLTVSGGGALSVTAGDSGFDEDDQSIGILSSGALTVNGGTVTSISGKAVESYGMMSVGTLTIDSDAVTGAGGLSVAGAGIFSLDNLTITGGTIAGSSDGMLAGYGIFATGEIAITGDTVTGNGGGIMGCGISADEISITGGTVTAKNNAIDGDGNPLSAATAIETTTTLTIGSSAKSAAIANATDGTSAITASGGTVASKKLVMSGSDAVVISFALPTAAQYAAASPAAAPDTDYVLDTSGKTLTIKTAKGAAWWSANGSTYRDYTIKLDADIDVSGFLWTPVGNDAGVFGGTFDGQGHSLSGLTITAANGGYTGLFGSALSATIQNLCVSGTINVTETGGSLYMGGIAGGIGGNSTIRNCGSHVNIRGTASNGDEVNAGGIVGYLSSGTIENCFNTGDVFGTGAAMVIAGGIYGANSQYTSNIGTVKNSYNTGSVTGSGSSINWIGALAGSVDSNTVFEHSYYLVGTATAASGHGSGTGYSSFAAGTADGLITALNGWVSEKASTAYSTWQADNADSPVNGGWPVFGAAWTAPPAPTIGTLTISDSFTAGNGIQPSGLTSYKPTVTSNGVDLTAEGWQSSITFSGDSDDWENWPDGTILSPTTTRIYKLRYYVTYDSTTIYSNAVTLDVVGHTTTLALAASPESPQIVGSSITLTATLTGYFTGPGVNGQAITFKNGSTDLGTANLNASGVAVFTWTPGGTGTCVLTAEYAATAYNTAAASSTVNYIVIVDPDIAIVAAAKTAAQGTSYADMTQTAATDEDAIKAALKNTAETAVNNSDITVTINKVSYIAPIAGTPANPSGTNGSYTFTVTVSKGSQSDTTVQKTIVITATPYTGVTDAQAVSAAKTALVDGTVNVAFGADQTAKTAAVQAYVNGLLSGNAAGVTATVTYNSGTGKYDVALSKGSVNDSKSLSMTVNVAPDPDIAIVAAAKTAAESASYANMTQAAAPNESTIKTALKSTAETAVSNGSVAVTINQISYIAPIAGTSANPSGTNGSYTFTITVSKGSQSETTAQKTIIITATPYTGGTGGGGGNGGGSGSGSNTPAPSTKPTEPVTGNTENKATVDGKGNANVSLTDKNITDAIADAKAEAAKKGVNAGDITAVIHVTTGGKDANTVTVNLPKTTQEQVIDNKISSVQLVIDRPDLTIGINLAAVTEINRQAKADVQLSATRMDNAKLSGDAKAAIGNRPAFDLKATYGSGKSVTDFGKGSVSVEIPYTLQKGEIAGNVYAVYVDAKGKVTYLTDSSYDARRGTVVFSTSHFSTYGIAYKASFNFTDINGHWAKDDILFVANRGLMTGTSATTFNPNGSMTRGMFVTALGRLADADVSGYTKSSFTDVKANAYYMGYIEWGVKNNILVGIGGGKFDPDGLVTREQMAVIMDRYATAIGFKLPEVHAQNTFADNAKIGAWAAPSVKRIQMAGIIQGKSNNLYDPQGTATRAEVSAVLKRFVELAIFNDTAQGWSMNDSGQWMYYENGKPIIGKKDIGGTTYTFDQYGVTADVPKDRAYSTYTVQRGDSFWTIARKFNCTMAELERLNNKSRFSIIFPGDVLRVPKK</sequence>
<dbReference type="eggNOG" id="COG3210">
    <property type="taxonomic scope" value="Bacteria"/>
</dbReference>
<feature type="region of interest" description="Disordered" evidence="2">
    <location>
        <begin position="548"/>
        <end position="571"/>
    </location>
</feature>
<dbReference type="STRING" id="610130.Closa_3497"/>
<feature type="compositionally biased region" description="Basic and acidic residues" evidence="2">
    <location>
        <begin position="118"/>
        <end position="128"/>
    </location>
</feature>
<dbReference type="Proteomes" id="UP000001662">
    <property type="component" value="Chromosome"/>
</dbReference>
<evidence type="ECO:0000259" key="5">
    <source>
        <dbReference type="PROSITE" id="PS51782"/>
    </source>
</evidence>
<dbReference type="KEGG" id="csh:Closa_3497"/>
<feature type="domain" description="LysM" evidence="5">
    <location>
        <begin position="2410"/>
        <end position="2454"/>
    </location>
</feature>
<protein>
    <submittedName>
        <fullName evidence="6">Peptidoglycan-binding lysin domain protein</fullName>
    </submittedName>
</protein>
<feature type="signal peptide" evidence="3">
    <location>
        <begin position="1"/>
        <end position="25"/>
    </location>
</feature>
<feature type="region of interest" description="Disordered" evidence="2">
    <location>
        <begin position="77"/>
        <end position="128"/>
    </location>
</feature>
<dbReference type="Pfam" id="PF00395">
    <property type="entry name" value="SLH"/>
    <property type="match status" value="3"/>
</dbReference>
<dbReference type="PROSITE" id="PS51782">
    <property type="entry name" value="LYSM"/>
    <property type="match status" value="1"/>
</dbReference>
<gene>
    <name evidence="6" type="ordered locus">Closa_3497</name>
</gene>
<organism evidence="6 7">
    <name type="scientific">Lacrimispora saccharolytica (strain ATCC 35040 / DSM 2544 / NRCC 2533 / WM1)</name>
    <name type="common">Clostridium saccharolyticum</name>
    <dbReference type="NCBI Taxonomy" id="610130"/>
    <lineage>
        <taxon>Bacteria</taxon>
        <taxon>Bacillati</taxon>
        <taxon>Bacillota</taxon>
        <taxon>Clostridia</taxon>
        <taxon>Lachnospirales</taxon>
        <taxon>Lachnospiraceae</taxon>
        <taxon>Lacrimispora</taxon>
    </lineage>
</organism>
<dbReference type="Gene3D" id="2.160.20.110">
    <property type="match status" value="1"/>
</dbReference>